<evidence type="ECO:0000256" key="7">
    <source>
        <dbReference type="ARBA" id="ARBA00023141"/>
    </source>
</evidence>
<reference evidence="11 12" key="1">
    <citation type="submission" date="2018-06" db="EMBL/GenBank/DDBJ databases">
        <title>Genomic Encyclopedia of Type Strains, Phase III (KMG-III): the genomes of soil and plant-associated and newly described type strains.</title>
        <authorList>
            <person name="Whitman W."/>
        </authorList>
    </citation>
    <scope>NUCLEOTIDE SEQUENCE [LARGE SCALE GENOMIC DNA]</scope>
    <source>
        <strain evidence="11 12">CGMCC 1.8979</strain>
    </source>
</reference>
<keyword evidence="6 9" id="KW-0822">Tryptophan biosynthesis</keyword>
<dbReference type="GO" id="GO:0004425">
    <property type="term" value="F:indole-3-glycerol-phosphate synthase activity"/>
    <property type="evidence" value="ECO:0007669"/>
    <property type="project" value="UniProtKB-UniRule"/>
</dbReference>
<evidence type="ECO:0000256" key="1">
    <source>
        <dbReference type="ARBA" id="ARBA00001633"/>
    </source>
</evidence>
<dbReference type="GO" id="GO:0000162">
    <property type="term" value="P:L-tryptophan biosynthetic process"/>
    <property type="evidence" value="ECO:0007669"/>
    <property type="project" value="UniProtKB-UniRule"/>
</dbReference>
<dbReference type="NCBIfam" id="NF001375">
    <property type="entry name" value="PRK00278.2-2"/>
    <property type="match status" value="1"/>
</dbReference>
<comment type="caution">
    <text evidence="11">The sequence shown here is derived from an EMBL/GenBank/DDBJ whole genome shotgun (WGS) entry which is preliminary data.</text>
</comment>
<dbReference type="InterPro" id="IPR013798">
    <property type="entry name" value="Indole-3-glycerol_P_synth_dom"/>
</dbReference>
<evidence type="ECO:0000256" key="6">
    <source>
        <dbReference type="ARBA" id="ARBA00022822"/>
    </source>
</evidence>
<keyword evidence="8 9" id="KW-0456">Lyase</keyword>
<accession>A0A327YPE1</accession>
<keyword evidence="7 9" id="KW-0057">Aromatic amino acid biosynthesis</keyword>
<dbReference type="InterPro" id="IPR013785">
    <property type="entry name" value="Aldolase_TIM"/>
</dbReference>
<keyword evidence="5 9" id="KW-0210">Decarboxylase</keyword>
<dbReference type="UniPathway" id="UPA00035">
    <property type="reaction ID" value="UER00043"/>
</dbReference>
<dbReference type="PANTHER" id="PTHR22854">
    <property type="entry name" value="TRYPTOPHAN BIOSYNTHESIS PROTEIN"/>
    <property type="match status" value="1"/>
</dbReference>
<comment type="catalytic activity">
    <reaction evidence="1 9">
        <text>1-(2-carboxyphenylamino)-1-deoxy-D-ribulose 5-phosphate + H(+) = (1S,2R)-1-C-(indol-3-yl)glycerol 3-phosphate + CO2 + H2O</text>
        <dbReference type="Rhea" id="RHEA:23476"/>
        <dbReference type="ChEBI" id="CHEBI:15377"/>
        <dbReference type="ChEBI" id="CHEBI:15378"/>
        <dbReference type="ChEBI" id="CHEBI:16526"/>
        <dbReference type="ChEBI" id="CHEBI:58613"/>
        <dbReference type="ChEBI" id="CHEBI:58866"/>
        <dbReference type="EC" id="4.1.1.48"/>
    </reaction>
</comment>
<keyword evidence="4 9" id="KW-0028">Amino-acid biosynthesis</keyword>
<evidence type="ECO:0000313" key="12">
    <source>
        <dbReference type="Proteomes" id="UP000248555"/>
    </source>
</evidence>
<dbReference type="OrthoDB" id="9804217at2"/>
<dbReference type="Proteomes" id="UP000248555">
    <property type="component" value="Unassembled WGS sequence"/>
</dbReference>
<dbReference type="HAMAP" id="MF_00134_B">
    <property type="entry name" value="IGPS_B"/>
    <property type="match status" value="1"/>
</dbReference>
<dbReference type="Pfam" id="PF00218">
    <property type="entry name" value="IGPS"/>
    <property type="match status" value="1"/>
</dbReference>
<keyword evidence="12" id="KW-1185">Reference proteome</keyword>
<dbReference type="InterPro" id="IPR001468">
    <property type="entry name" value="Indole-3-GlycerolPSynthase_CS"/>
</dbReference>
<feature type="domain" description="Indole-3-glycerol phosphate synthase" evidence="10">
    <location>
        <begin position="2"/>
        <end position="247"/>
    </location>
</feature>
<dbReference type="FunFam" id="3.20.20.70:FF:000024">
    <property type="entry name" value="Indole-3-glycerol phosphate synthase"/>
    <property type="match status" value="1"/>
</dbReference>
<name>A0A327YPE1_9BACL</name>
<dbReference type="EC" id="4.1.1.48" evidence="9"/>
<comment type="pathway">
    <text evidence="2 9">Amino-acid biosynthesis; L-tryptophan biosynthesis; L-tryptophan from chorismate: step 4/5.</text>
</comment>
<protein>
    <recommendedName>
        <fullName evidence="9">Indole-3-glycerol phosphate synthase</fullName>
        <shortName evidence="9">IGPS</shortName>
        <ecNumber evidence="9">4.1.1.48</ecNumber>
    </recommendedName>
</protein>
<dbReference type="PANTHER" id="PTHR22854:SF2">
    <property type="entry name" value="INDOLE-3-GLYCEROL-PHOSPHATE SYNTHASE"/>
    <property type="match status" value="1"/>
</dbReference>
<comment type="similarity">
    <text evidence="3 9">Belongs to the TrpC family.</text>
</comment>
<organism evidence="11 12">
    <name type="scientific">Paranoxybacillus vitaminiphilus</name>
    <dbReference type="NCBI Taxonomy" id="581036"/>
    <lineage>
        <taxon>Bacteria</taxon>
        <taxon>Bacillati</taxon>
        <taxon>Bacillota</taxon>
        <taxon>Bacilli</taxon>
        <taxon>Bacillales</taxon>
        <taxon>Anoxybacillaceae</taxon>
        <taxon>Paranoxybacillus</taxon>
    </lineage>
</organism>
<dbReference type="PROSITE" id="PS00614">
    <property type="entry name" value="IGPS"/>
    <property type="match status" value="1"/>
</dbReference>
<evidence type="ECO:0000256" key="3">
    <source>
        <dbReference type="ARBA" id="ARBA00008737"/>
    </source>
</evidence>
<gene>
    <name evidence="9" type="primary">trpC</name>
    <name evidence="11" type="ORF">B0I26_102145</name>
</gene>
<evidence type="ECO:0000256" key="9">
    <source>
        <dbReference type="HAMAP-Rule" id="MF_00134"/>
    </source>
</evidence>
<dbReference type="GO" id="GO:0004640">
    <property type="term" value="F:phosphoribosylanthranilate isomerase activity"/>
    <property type="evidence" value="ECO:0007669"/>
    <property type="project" value="TreeGrafter"/>
</dbReference>
<evidence type="ECO:0000256" key="8">
    <source>
        <dbReference type="ARBA" id="ARBA00023239"/>
    </source>
</evidence>
<dbReference type="Gene3D" id="3.20.20.70">
    <property type="entry name" value="Aldolase class I"/>
    <property type="match status" value="1"/>
</dbReference>
<dbReference type="InterPro" id="IPR011060">
    <property type="entry name" value="RibuloseP-bd_barrel"/>
</dbReference>
<evidence type="ECO:0000256" key="2">
    <source>
        <dbReference type="ARBA" id="ARBA00004696"/>
    </source>
</evidence>
<dbReference type="EMBL" id="QLMH01000002">
    <property type="protein sequence ID" value="RAK22156.1"/>
    <property type="molecule type" value="Genomic_DNA"/>
</dbReference>
<evidence type="ECO:0000256" key="4">
    <source>
        <dbReference type="ARBA" id="ARBA00022605"/>
    </source>
</evidence>
<dbReference type="CDD" id="cd00331">
    <property type="entry name" value="IGPS"/>
    <property type="match status" value="1"/>
</dbReference>
<dbReference type="SUPFAM" id="SSF51366">
    <property type="entry name" value="Ribulose-phoshate binding barrel"/>
    <property type="match status" value="1"/>
</dbReference>
<dbReference type="AlphaFoldDB" id="A0A327YPE1"/>
<evidence type="ECO:0000313" key="11">
    <source>
        <dbReference type="EMBL" id="RAK22156.1"/>
    </source>
</evidence>
<proteinExistence type="inferred from homology"/>
<evidence type="ECO:0000256" key="5">
    <source>
        <dbReference type="ARBA" id="ARBA00022793"/>
    </source>
</evidence>
<sequence length="258" mass="29028">MLEQILETKRKEIETLILPPQNDVKRISFISALTHSKRKPALIAEVKKASPSKGVIRPNFEPVTIAKAYEQAGAAAISVLTDQRYFQGHRDYLIQIKQAVQVPILRKDFIIERKQIEESVRIGADAILLIGEALEAKKLYELYEEAYEKGLECLVEVHERDTLEQILSVFTPKIIGVNNRNLKTFETSLHTTKEMAQLLPKESLFVSESGISSYKDIQTVREYGADAVLVGESLMKKENVMLAVRELFGEVNGIVGTS</sequence>
<dbReference type="RefSeq" id="WP_111644017.1">
    <property type="nucleotide sequence ID" value="NZ_QLMH01000002.1"/>
</dbReference>
<dbReference type="NCBIfam" id="NF001377">
    <property type="entry name" value="PRK00278.2-4"/>
    <property type="match status" value="1"/>
</dbReference>
<dbReference type="InterPro" id="IPR045186">
    <property type="entry name" value="Indole-3-glycerol_P_synth"/>
</dbReference>
<evidence type="ECO:0000259" key="10">
    <source>
        <dbReference type="Pfam" id="PF00218"/>
    </source>
</evidence>